<feature type="non-terminal residue" evidence="2">
    <location>
        <position position="331"/>
    </location>
</feature>
<accession>A0A1E7FXF2</accession>
<evidence type="ECO:0000259" key="1">
    <source>
        <dbReference type="PROSITE" id="PS50206"/>
    </source>
</evidence>
<feature type="domain" description="Rhodanese" evidence="1">
    <location>
        <begin position="166"/>
        <end position="262"/>
    </location>
</feature>
<organism evidence="2 3">
    <name type="scientific">Fragilariopsis cylindrus CCMP1102</name>
    <dbReference type="NCBI Taxonomy" id="635003"/>
    <lineage>
        <taxon>Eukaryota</taxon>
        <taxon>Sar</taxon>
        <taxon>Stramenopiles</taxon>
        <taxon>Ochrophyta</taxon>
        <taxon>Bacillariophyta</taxon>
        <taxon>Bacillariophyceae</taxon>
        <taxon>Bacillariophycidae</taxon>
        <taxon>Bacillariales</taxon>
        <taxon>Bacillariaceae</taxon>
        <taxon>Fragilariopsis</taxon>
    </lineage>
</organism>
<keyword evidence="3" id="KW-1185">Reference proteome</keyword>
<dbReference type="InterPro" id="IPR022111">
    <property type="entry name" value="Rhodanese_C"/>
</dbReference>
<dbReference type="PROSITE" id="PS50206">
    <property type="entry name" value="RHODANESE_3"/>
    <property type="match status" value="1"/>
</dbReference>
<dbReference type="Pfam" id="PF00581">
    <property type="entry name" value="Rhodanese"/>
    <property type="match status" value="1"/>
</dbReference>
<dbReference type="InterPro" id="IPR040503">
    <property type="entry name" value="TRHO_N"/>
</dbReference>
<dbReference type="InterPro" id="IPR001763">
    <property type="entry name" value="Rhodanese-like_dom"/>
</dbReference>
<dbReference type="SUPFAM" id="SSF52821">
    <property type="entry name" value="Rhodanese/Cell cycle control phosphatase"/>
    <property type="match status" value="1"/>
</dbReference>
<dbReference type="Pfam" id="PF12368">
    <property type="entry name" value="Rhodanese_C"/>
    <property type="match status" value="1"/>
</dbReference>
<dbReference type="Pfam" id="PF17773">
    <property type="entry name" value="UPF0176_N"/>
    <property type="match status" value="1"/>
</dbReference>
<dbReference type="Gene3D" id="3.30.70.100">
    <property type="match status" value="1"/>
</dbReference>
<sequence length="331" mass="36856">MTMLSFYAFPPSTVSDVEKFAFNLRKIWKPFQALGRVYVATEGVNAQMSVPTSVLSHFMECCRSVPELGRYMENDINIDSKPLSQEEFAVAGTPHNGQPAPPFRNLHVRVRNQVVADGLGTSLDWQSAGYDMPPLEWHERLMQAREQTLEQKEKVDGDNEAINIDGKDLPILLDCRNNYETDVGIFEGAEALGTESFRDSWDVLKERLADTPKDSPIMAYCTGGIRCVKVGAYLTLEMGFTNVSRLAGGIIAYDRALTEKKEGEESMFKGTNFVFDGRLGRQITEDDLGSCATCGSETSLVTNCRNQSCHKRMIQCETCRTNYQGSCSTAC</sequence>
<dbReference type="Proteomes" id="UP000095751">
    <property type="component" value="Unassembled WGS sequence"/>
</dbReference>
<dbReference type="SMART" id="SM00450">
    <property type="entry name" value="RHOD"/>
    <property type="match status" value="1"/>
</dbReference>
<protein>
    <recommendedName>
        <fullName evidence="1">Rhodanese domain-containing protein</fullName>
    </recommendedName>
</protein>
<dbReference type="OrthoDB" id="25002at2759"/>
<dbReference type="Gene3D" id="3.40.250.10">
    <property type="entry name" value="Rhodanese-like domain"/>
    <property type="match status" value="1"/>
</dbReference>
<name>A0A1E7FXF2_9STRA</name>
<dbReference type="InParanoid" id="A0A1E7FXF2"/>
<gene>
    <name evidence="2" type="ORF">FRACYDRAFT_159704</name>
</gene>
<dbReference type="InterPro" id="IPR036873">
    <property type="entry name" value="Rhodanese-like_dom_sf"/>
</dbReference>
<proteinExistence type="predicted"/>
<dbReference type="PANTHER" id="PTHR43846">
    <property type="entry name" value="UPF0176 PROTEIN YCEA"/>
    <property type="match status" value="1"/>
</dbReference>
<dbReference type="EMBL" id="KV784353">
    <property type="protein sequence ID" value="OEU22842.1"/>
    <property type="molecule type" value="Genomic_DNA"/>
</dbReference>
<dbReference type="KEGG" id="fcy:FRACYDRAFT_159704"/>
<dbReference type="PANTHER" id="PTHR43846:SF1">
    <property type="entry name" value="TRNA URIDINE(34) HYDROXYLASE"/>
    <property type="match status" value="1"/>
</dbReference>
<reference evidence="2 3" key="1">
    <citation type="submission" date="2016-09" db="EMBL/GenBank/DDBJ databases">
        <title>Extensive genetic diversity and differential bi-allelic expression allows diatom success in the polar Southern Ocean.</title>
        <authorList>
            <consortium name="DOE Joint Genome Institute"/>
            <person name="Mock T."/>
            <person name="Otillar R.P."/>
            <person name="Strauss J."/>
            <person name="Dupont C."/>
            <person name="Frickenhaus S."/>
            <person name="Maumus F."/>
            <person name="Mcmullan M."/>
            <person name="Sanges R."/>
            <person name="Schmutz J."/>
            <person name="Toseland A."/>
            <person name="Valas R."/>
            <person name="Veluchamy A."/>
            <person name="Ward B.J."/>
            <person name="Allen A."/>
            <person name="Barry K."/>
            <person name="Falciatore A."/>
            <person name="Ferrante M."/>
            <person name="Fortunato A.E."/>
            <person name="Gloeckner G."/>
            <person name="Gruber A."/>
            <person name="Hipkin R."/>
            <person name="Janech M."/>
            <person name="Kroth P."/>
            <person name="Leese F."/>
            <person name="Lindquist E."/>
            <person name="Lyon B.R."/>
            <person name="Martin J."/>
            <person name="Mayer C."/>
            <person name="Parker M."/>
            <person name="Quesneville H."/>
            <person name="Raymond J."/>
            <person name="Uhlig C."/>
            <person name="Valentin K.U."/>
            <person name="Worden A.Z."/>
            <person name="Armbrust E.V."/>
            <person name="Bowler C."/>
            <person name="Green B."/>
            <person name="Moulton V."/>
            <person name="Van Oosterhout C."/>
            <person name="Grigoriev I."/>
        </authorList>
    </citation>
    <scope>NUCLEOTIDE SEQUENCE [LARGE SCALE GENOMIC DNA]</scope>
    <source>
        <strain evidence="2 3">CCMP1102</strain>
    </source>
</reference>
<dbReference type="AlphaFoldDB" id="A0A1E7FXF2"/>
<evidence type="ECO:0000313" key="3">
    <source>
        <dbReference type="Proteomes" id="UP000095751"/>
    </source>
</evidence>
<evidence type="ECO:0000313" key="2">
    <source>
        <dbReference type="EMBL" id="OEU22842.1"/>
    </source>
</evidence>